<organism evidence="1 2">
    <name type="scientific">Cladonia borealis</name>
    <dbReference type="NCBI Taxonomy" id="184061"/>
    <lineage>
        <taxon>Eukaryota</taxon>
        <taxon>Fungi</taxon>
        <taxon>Dikarya</taxon>
        <taxon>Ascomycota</taxon>
        <taxon>Pezizomycotina</taxon>
        <taxon>Lecanoromycetes</taxon>
        <taxon>OSLEUM clade</taxon>
        <taxon>Lecanoromycetidae</taxon>
        <taxon>Lecanorales</taxon>
        <taxon>Lecanorineae</taxon>
        <taxon>Cladoniaceae</taxon>
        <taxon>Cladonia</taxon>
    </lineage>
</organism>
<dbReference type="EMBL" id="JAFEKC020000023">
    <property type="protein sequence ID" value="KAK0507588.1"/>
    <property type="molecule type" value="Genomic_DNA"/>
</dbReference>
<dbReference type="AlphaFoldDB" id="A0AA39QR20"/>
<comment type="caution">
    <text evidence="1">The sequence shown here is derived from an EMBL/GenBank/DDBJ whole genome shotgun (WGS) entry which is preliminary data.</text>
</comment>
<reference evidence="1" key="1">
    <citation type="submission" date="2023-03" db="EMBL/GenBank/DDBJ databases">
        <title>Complete genome of Cladonia borealis.</title>
        <authorList>
            <person name="Park H."/>
        </authorList>
    </citation>
    <scope>NUCLEOTIDE SEQUENCE</scope>
    <source>
        <strain evidence="1">ANT050790</strain>
    </source>
</reference>
<dbReference type="Proteomes" id="UP001166286">
    <property type="component" value="Unassembled WGS sequence"/>
</dbReference>
<evidence type="ECO:0000313" key="1">
    <source>
        <dbReference type="EMBL" id="KAK0507588.1"/>
    </source>
</evidence>
<proteinExistence type="predicted"/>
<accession>A0AA39QR20</accession>
<evidence type="ECO:0000313" key="2">
    <source>
        <dbReference type="Proteomes" id="UP001166286"/>
    </source>
</evidence>
<sequence length="195" mass="21878">MAPPTDVYLAAVERGRALFNELAVIRADRPVHRSIEDSYFIEEDKLTRGKPDTFGRTLANSGIAFNAVEYVEAVPKVDGKGGYAIYTNWIDGRNGVAIVDLMDKTRDRNAEEDKLFPSEIFWQSWSRVATRHSSPLSSLRAVAQYFVTNSMSQTVVADILAHSHVTRDEEEHLEYIPSWTTASTPFLEALMEPAP</sequence>
<keyword evidence="2" id="KW-1185">Reference proteome</keyword>
<name>A0AA39QR20_9LECA</name>
<protein>
    <submittedName>
        <fullName evidence="1">Uncharacterized protein</fullName>
    </submittedName>
</protein>
<gene>
    <name evidence="1" type="ORF">JMJ35_010111</name>
</gene>